<feature type="compositionally biased region" description="Polar residues" evidence="1">
    <location>
        <begin position="199"/>
        <end position="209"/>
    </location>
</feature>
<feature type="compositionally biased region" description="Polar residues" evidence="1">
    <location>
        <begin position="231"/>
        <end position="242"/>
    </location>
</feature>
<gene>
    <name evidence="2" type="ORF">PXEA_LOCUS18295</name>
</gene>
<comment type="caution">
    <text evidence="2">The sequence shown here is derived from an EMBL/GenBank/DDBJ whole genome shotgun (WGS) entry which is preliminary data.</text>
</comment>
<reference evidence="2" key="1">
    <citation type="submission" date="2018-11" db="EMBL/GenBank/DDBJ databases">
        <authorList>
            <consortium name="Pathogen Informatics"/>
        </authorList>
    </citation>
    <scope>NUCLEOTIDE SEQUENCE</scope>
</reference>
<evidence type="ECO:0000256" key="1">
    <source>
        <dbReference type="SAM" id="MobiDB-lite"/>
    </source>
</evidence>
<feature type="region of interest" description="Disordered" evidence="1">
    <location>
        <begin position="186"/>
        <end position="260"/>
    </location>
</feature>
<name>A0A3S5ATJ6_9PLAT</name>
<dbReference type="AlphaFoldDB" id="A0A3S5ATJ6"/>
<keyword evidence="3" id="KW-1185">Reference proteome</keyword>
<proteinExistence type="predicted"/>
<accession>A0A3S5ATJ6</accession>
<organism evidence="2 3">
    <name type="scientific">Protopolystoma xenopodis</name>
    <dbReference type="NCBI Taxonomy" id="117903"/>
    <lineage>
        <taxon>Eukaryota</taxon>
        <taxon>Metazoa</taxon>
        <taxon>Spiralia</taxon>
        <taxon>Lophotrochozoa</taxon>
        <taxon>Platyhelminthes</taxon>
        <taxon>Monogenea</taxon>
        <taxon>Polyopisthocotylea</taxon>
        <taxon>Polystomatidea</taxon>
        <taxon>Polystomatidae</taxon>
        <taxon>Protopolystoma</taxon>
    </lineage>
</organism>
<evidence type="ECO:0000313" key="2">
    <source>
        <dbReference type="EMBL" id="VEL24855.1"/>
    </source>
</evidence>
<protein>
    <submittedName>
        <fullName evidence="2">Uncharacterized protein</fullName>
    </submittedName>
</protein>
<dbReference type="Proteomes" id="UP000784294">
    <property type="component" value="Unassembled WGS sequence"/>
</dbReference>
<dbReference type="EMBL" id="CAAALY010070130">
    <property type="protein sequence ID" value="VEL24855.1"/>
    <property type="molecule type" value="Genomic_DNA"/>
</dbReference>
<evidence type="ECO:0000313" key="3">
    <source>
        <dbReference type="Proteomes" id="UP000784294"/>
    </source>
</evidence>
<sequence length="260" mass="28752">MTDRGWLRTTRIFKGRVDNPPTASQRLNVAQLLRIQKNNPSALDKFLKGLMTLSVIPESEAPQSDREKNVIDNDALSETEKAEEDLVNMDIPYKAALRPSALRQSAMIRGVGGSIPCTKEDLTKPEEGTAKQFMDKNGTKKTPICRTDYTDTQTTLRVTRAPSLGNGYSLTGRQVEETLAEKEAANLSRNAYTPKPRNCTPTSQESISASHPIKGAKPKVKSFRRFVNRSAAEQQSNSTSHLESNEFLAVQPMKSDSSPQ</sequence>
<feature type="compositionally biased region" description="Basic residues" evidence="1">
    <location>
        <begin position="214"/>
        <end position="227"/>
    </location>
</feature>
<feature type="non-terminal residue" evidence="2">
    <location>
        <position position="1"/>
    </location>
</feature>